<dbReference type="InterPro" id="IPR016024">
    <property type="entry name" value="ARM-type_fold"/>
</dbReference>
<keyword evidence="4" id="KW-0444">Lipid biosynthesis</keyword>
<keyword evidence="12" id="KW-1208">Phospholipid metabolism</keyword>
<keyword evidence="5" id="KW-0812">Transmembrane</keyword>
<dbReference type="SUPFAM" id="SSF48371">
    <property type="entry name" value="ARM repeat"/>
    <property type="match status" value="1"/>
</dbReference>
<evidence type="ECO:0000256" key="6">
    <source>
        <dbReference type="ARBA" id="ARBA00022824"/>
    </source>
</evidence>
<dbReference type="PANTHER" id="PTHR48182">
    <property type="entry name" value="PROTEIN SERAC1"/>
    <property type="match status" value="1"/>
</dbReference>
<reference evidence="16" key="1">
    <citation type="submission" date="2025-08" db="UniProtKB">
        <authorList>
            <consortium name="Ensembl"/>
        </authorList>
    </citation>
    <scope>IDENTIFICATION</scope>
</reference>
<keyword evidence="10" id="KW-0472">Membrane</keyword>
<evidence type="ECO:0000256" key="11">
    <source>
        <dbReference type="ARBA" id="ARBA00023209"/>
    </source>
</evidence>
<evidence type="ECO:0000256" key="2">
    <source>
        <dbReference type="ARBA" id="ARBA00004173"/>
    </source>
</evidence>
<evidence type="ECO:0000313" key="17">
    <source>
        <dbReference type="Proteomes" id="UP000694701"/>
    </source>
</evidence>
<evidence type="ECO:0000256" key="1">
    <source>
        <dbReference type="ARBA" id="ARBA00004167"/>
    </source>
</evidence>
<dbReference type="GO" id="GO:0005783">
    <property type="term" value="C:endoplasmic reticulum"/>
    <property type="evidence" value="ECO:0007669"/>
    <property type="project" value="UniProtKB-SubCell"/>
</dbReference>
<protein>
    <recommendedName>
        <fullName evidence="14">Protein SERAC1</fullName>
    </recommendedName>
    <alternativeName>
        <fullName evidence="15">Serine active site-containing protein 1</fullName>
    </alternativeName>
</protein>
<proteinExistence type="inferred from homology"/>
<gene>
    <name evidence="16" type="primary">LOC109051424</name>
</gene>
<keyword evidence="11" id="KW-0594">Phospholipid biosynthesis</keyword>
<accession>A0A8C2KES1</accession>
<keyword evidence="6" id="KW-0256">Endoplasmic reticulum</keyword>
<dbReference type="GO" id="GO:0016020">
    <property type="term" value="C:membrane"/>
    <property type="evidence" value="ECO:0007669"/>
    <property type="project" value="UniProtKB-SubCell"/>
</dbReference>
<name>A0A8C2KES1_CYPCA</name>
<dbReference type="Gene3D" id="1.25.10.10">
    <property type="entry name" value="Leucine-rich Repeat Variant"/>
    <property type="match status" value="1"/>
</dbReference>
<dbReference type="InterPro" id="IPR029058">
    <property type="entry name" value="AB_hydrolase_fold"/>
</dbReference>
<evidence type="ECO:0000256" key="9">
    <source>
        <dbReference type="ARBA" id="ARBA00023128"/>
    </source>
</evidence>
<keyword evidence="7" id="KW-1133">Transmembrane helix</keyword>
<evidence type="ECO:0000256" key="14">
    <source>
        <dbReference type="ARBA" id="ARBA00040991"/>
    </source>
</evidence>
<evidence type="ECO:0000256" key="8">
    <source>
        <dbReference type="ARBA" id="ARBA00023098"/>
    </source>
</evidence>
<dbReference type="Ensembl" id="ENSCCRT00020118277.1">
    <property type="protein sequence ID" value="ENSCCRP00020108269.1"/>
    <property type="gene ID" value="ENSCCRG00020048914.1"/>
</dbReference>
<dbReference type="GO" id="GO:0008654">
    <property type="term" value="P:phospholipid biosynthetic process"/>
    <property type="evidence" value="ECO:0007669"/>
    <property type="project" value="UniProtKB-KW"/>
</dbReference>
<dbReference type="Gene3D" id="3.40.50.1820">
    <property type="entry name" value="alpha/beta hydrolase"/>
    <property type="match status" value="1"/>
</dbReference>
<keyword evidence="8" id="KW-0443">Lipid metabolism</keyword>
<dbReference type="Proteomes" id="UP000694701">
    <property type="component" value="Unplaced"/>
</dbReference>
<dbReference type="InterPro" id="IPR011989">
    <property type="entry name" value="ARM-like"/>
</dbReference>
<dbReference type="InterPro" id="IPR052374">
    <property type="entry name" value="SERAC1"/>
</dbReference>
<evidence type="ECO:0000313" key="16">
    <source>
        <dbReference type="Ensembl" id="ENSCCRP00020108269.1"/>
    </source>
</evidence>
<evidence type="ECO:0000256" key="13">
    <source>
        <dbReference type="ARBA" id="ARBA00038024"/>
    </source>
</evidence>
<evidence type="ECO:0000256" key="12">
    <source>
        <dbReference type="ARBA" id="ARBA00023264"/>
    </source>
</evidence>
<comment type="subcellular location">
    <subcellularLocation>
        <location evidence="3">Endoplasmic reticulum</location>
    </subcellularLocation>
    <subcellularLocation>
        <location evidence="1">Membrane</location>
        <topology evidence="1">Single-pass membrane protein</topology>
    </subcellularLocation>
    <subcellularLocation>
        <location evidence="2">Mitochondrion</location>
    </subcellularLocation>
</comment>
<dbReference type="SUPFAM" id="SSF53474">
    <property type="entry name" value="alpha/beta-Hydrolases"/>
    <property type="match status" value="1"/>
</dbReference>
<evidence type="ECO:0000256" key="10">
    <source>
        <dbReference type="ARBA" id="ARBA00023136"/>
    </source>
</evidence>
<keyword evidence="9" id="KW-0496">Mitochondrion</keyword>
<evidence type="ECO:0000256" key="5">
    <source>
        <dbReference type="ARBA" id="ARBA00022692"/>
    </source>
</evidence>
<comment type="similarity">
    <text evidence="13">Belongs to the SERAC1 family.</text>
</comment>
<evidence type="ECO:0000256" key="4">
    <source>
        <dbReference type="ARBA" id="ARBA00022516"/>
    </source>
</evidence>
<dbReference type="PANTHER" id="PTHR48182:SF2">
    <property type="entry name" value="PROTEIN SERAC1"/>
    <property type="match status" value="1"/>
</dbReference>
<evidence type="ECO:0000256" key="15">
    <source>
        <dbReference type="ARBA" id="ARBA00041701"/>
    </source>
</evidence>
<dbReference type="AlphaFoldDB" id="A0A8C2KES1"/>
<evidence type="ECO:0000256" key="3">
    <source>
        <dbReference type="ARBA" id="ARBA00004240"/>
    </source>
</evidence>
<dbReference type="GO" id="GO:0005739">
    <property type="term" value="C:mitochondrion"/>
    <property type="evidence" value="ECO:0007669"/>
    <property type="project" value="UniProtKB-SubCell"/>
</dbReference>
<organism evidence="16 17">
    <name type="scientific">Cyprinus carpio</name>
    <name type="common">Common carp</name>
    <dbReference type="NCBI Taxonomy" id="7962"/>
    <lineage>
        <taxon>Eukaryota</taxon>
        <taxon>Metazoa</taxon>
        <taxon>Chordata</taxon>
        <taxon>Craniata</taxon>
        <taxon>Vertebrata</taxon>
        <taxon>Euteleostomi</taxon>
        <taxon>Actinopterygii</taxon>
        <taxon>Neopterygii</taxon>
        <taxon>Teleostei</taxon>
        <taxon>Ostariophysi</taxon>
        <taxon>Cypriniformes</taxon>
        <taxon>Cyprinidae</taxon>
        <taxon>Cyprininae</taxon>
        <taxon>Cyprinus</taxon>
    </lineage>
</organism>
<evidence type="ECO:0000256" key="7">
    <source>
        <dbReference type="ARBA" id="ARBA00022989"/>
    </source>
</evidence>
<sequence length="637" mass="72053">MSASALRLIRVRRLSSTGPAVKRALPWRDLICLHRGCVFITYEMVTLNQAITIDTSAILQEKHKSYIYLTHTTNREQESLKNHLGTVCHLDADPHECALWVLLKKTCSADRAVRQQAVQELAQNHHWQDYQYQTAAQVIDQRTAVALARIPNVDLRFFLPPPPLPHSEDDISIEDGLRQLLASLPQSEVDQCVQYFTSLALRESSQSLASQRGGLWCFGGNGLPYAQSLTSTPSEKVETFCLQALVQHSKVHSHCDHIVANGGLQLLQRVYQLRRDSPKIQCNIVRIIGNLTLNERLHTAIVQSGWVSVLAEMIQSPYIMQASLAARALANLDREAVRQKYQDGVYILHPQCRTNQPIKADVLFVHGLLGAAFKTWRQKDLDETEDDKVEGVRKDYTECWPKSWLAADCPNLRILSVEYDTHLSDWKAKCPAENQRKSLAYRSQELLRKLKDAGVGERPVVWVAHSMGGLLVKKMLLDASKDPDLSPLIKNTKGILFYSVPHHGTFMAGYSVNVRYLLFPSIEVKELCRDSPALRDLNENFLNITKEQEFKVLSFAETLPTSIGPMLKMLHPDVSFLGTRYQKNMNSPFSLSDLGIGDLIQVDVDHLNICKPEKKDSFLYKRTLQFIQDALGGQRIK</sequence>